<organism evidence="1 2">
    <name type="scientific">Helicocarpus griseus UAMH5409</name>
    <dbReference type="NCBI Taxonomy" id="1447875"/>
    <lineage>
        <taxon>Eukaryota</taxon>
        <taxon>Fungi</taxon>
        <taxon>Dikarya</taxon>
        <taxon>Ascomycota</taxon>
        <taxon>Pezizomycotina</taxon>
        <taxon>Eurotiomycetes</taxon>
        <taxon>Eurotiomycetidae</taxon>
        <taxon>Onygenales</taxon>
        <taxon>Ajellomycetaceae</taxon>
        <taxon>Helicocarpus</taxon>
    </lineage>
</organism>
<dbReference type="OrthoDB" id="4193134at2759"/>
<dbReference type="Proteomes" id="UP000223968">
    <property type="component" value="Unassembled WGS sequence"/>
</dbReference>
<reference evidence="1 2" key="1">
    <citation type="submission" date="2017-10" db="EMBL/GenBank/DDBJ databases">
        <title>Comparative genomics in systemic dimorphic fungi from Ajellomycetaceae.</title>
        <authorList>
            <person name="Munoz J.F."/>
            <person name="Mcewen J.G."/>
            <person name="Clay O.K."/>
            <person name="Cuomo C.A."/>
        </authorList>
    </citation>
    <scope>NUCLEOTIDE SEQUENCE [LARGE SCALE GENOMIC DNA]</scope>
    <source>
        <strain evidence="1 2">UAMH5409</strain>
    </source>
</reference>
<dbReference type="AlphaFoldDB" id="A0A2B7XS32"/>
<dbReference type="STRING" id="1447875.A0A2B7XS32"/>
<protein>
    <submittedName>
        <fullName evidence="1">Uncharacterized protein</fullName>
    </submittedName>
</protein>
<sequence length="136" mass="15759">MMRVPYWLTDRPGDSLLPDDGLEEFSGTYDGFLEVFEKEEKSMGEKEPHKPLLPHGLTGIMRKGLTTGSFWFFHALENPKGLFSLFFCHLLPRYGDARNPNLYNVLSPYWHVDAADVIERKLKIKKTTRLSYAKHL</sequence>
<accession>A0A2B7XS32</accession>
<comment type="caution">
    <text evidence="1">The sequence shown here is derived from an EMBL/GenBank/DDBJ whole genome shotgun (WGS) entry which is preliminary data.</text>
</comment>
<name>A0A2B7XS32_9EURO</name>
<keyword evidence="2" id="KW-1185">Reference proteome</keyword>
<dbReference type="EMBL" id="PDNB01000071">
    <property type="protein sequence ID" value="PGH11573.1"/>
    <property type="molecule type" value="Genomic_DNA"/>
</dbReference>
<evidence type="ECO:0000313" key="1">
    <source>
        <dbReference type="EMBL" id="PGH11573.1"/>
    </source>
</evidence>
<evidence type="ECO:0000313" key="2">
    <source>
        <dbReference type="Proteomes" id="UP000223968"/>
    </source>
</evidence>
<gene>
    <name evidence="1" type="ORF">AJ79_04831</name>
</gene>
<proteinExistence type="predicted"/>